<dbReference type="EMBL" id="LMWV01000022">
    <property type="protein sequence ID" value="KUN63505.1"/>
    <property type="molecule type" value="Genomic_DNA"/>
</dbReference>
<evidence type="ECO:0000313" key="5">
    <source>
        <dbReference type="Proteomes" id="UP000265765"/>
    </source>
</evidence>
<feature type="region of interest" description="Disordered" evidence="1">
    <location>
        <begin position="37"/>
        <end position="68"/>
    </location>
</feature>
<organism evidence="3 4">
    <name type="scientific">Streptomyces griseorubiginosus</name>
    <dbReference type="NCBI Taxonomy" id="67304"/>
    <lineage>
        <taxon>Bacteria</taxon>
        <taxon>Bacillati</taxon>
        <taxon>Actinomycetota</taxon>
        <taxon>Actinomycetes</taxon>
        <taxon>Kitasatosporales</taxon>
        <taxon>Streptomycetaceae</taxon>
        <taxon>Streptomyces</taxon>
    </lineage>
</organism>
<feature type="compositionally biased region" description="Polar residues" evidence="1">
    <location>
        <begin position="59"/>
        <end position="68"/>
    </location>
</feature>
<evidence type="ECO:0000313" key="3">
    <source>
        <dbReference type="EMBL" id="KUN63505.1"/>
    </source>
</evidence>
<reference evidence="2 5" key="2">
    <citation type="submission" date="2018-09" db="EMBL/GenBank/DDBJ databases">
        <title>Production of Trimethoprim by Streptomyces sp. 3E-1.</title>
        <authorList>
            <person name="Kang H.J."/>
            <person name="Kim S.B."/>
        </authorList>
    </citation>
    <scope>NUCLEOTIDE SEQUENCE [LARGE SCALE GENOMIC DNA]</scope>
    <source>
        <strain evidence="2 5">3E-1</strain>
    </source>
</reference>
<evidence type="ECO:0000313" key="2">
    <source>
        <dbReference type="EMBL" id="AYC42480.1"/>
    </source>
</evidence>
<gene>
    <name evidence="3" type="ORF">AQJ54_27470</name>
    <name evidence="2" type="ORF">DWG14_06775</name>
</gene>
<reference evidence="3 4" key="1">
    <citation type="submission" date="2015-10" db="EMBL/GenBank/DDBJ databases">
        <title>Draft genome sequence of Streptomyces griseorubiginosus DSM 40469, type strain for the species Streptomyces griseorubiginosus.</title>
        <authorList>
            <person name="Ruckert C."/>
            <person name="Winkler A."/>
            <person name="Kalinowski J."/>
            <person name="Kampfer P."/>
            <person name="Glaeser S."/>
        </authorList>
    </citation>
    <scope>NUCLEOTIDE SEQUENCE [LARGE SCALE GENOMIC DNA]</scope>
    <source>
        <strain evidence="3 4">DSM 40469</strain>
    </source>
</reference>
<dbReference type="Proteomes" id="UP000265765">
    <property type="component" value="Chromosome"/>
</dbReference>
<evidence type="ECO:0000256" key="1">
    <source>
        <dbReference type="SAM" id="MobiDB-lite"/>
    </source>
</evidence>
<name>A0A101RXF1_9ACTN</name>
<dbReference type="Proteomes" id="UP000054375">
    <property type="component" value="Unassembled WGS sequence"/>
</dbReference>
<proteinExistence type="predicted"/>
<dbReference type="EMBL" id="CP032427">
    <property type="protein sequence ID" value="AYC42480.1"/>
    <property type="molecule type" value="Genomic_DNA"/>
</dbReference>
<protein>
    <submittedName>
        <fullName evidence="3">Uncharacterized protein</fullName>
    </submittedName>
</protein>
<dbReference type="AlphaFoldDB" id="A0A101RXF1"/>
<accession>A0A101RXF1</accession>
<sequence length="68" mass="7036">MAVIDTVAVIDAIDTVAVSDAADPDLASVSAAGVPVMVRGDGRPRHGVRHNHKALTGPHQHQFTTTSP</sequence>
<keyword evidence="4" id="KW-1185">Reference proteome</keyword>
<dbReference type="KEGG" id="sge:DWG14_06775"/>
<evidence type="ECO:0000313" key="4">
    <source>
        <dbReference type="Proteomes" id="UP000054375"/>
    </source>
</evidence>